<protein>
    <recommendedName>
        <fullName evidence="5">Tissue inhibitor of metalloproteinase</fullName>
    </recommendedName>
</protein>
<dbReference type="SUPFAM" id="SSF50242">
    <property type="entry name" value="TIMP-like"/>
    <property type="match status" value="1"/>
</dbReference>
<dbReference type="InterPro" id="IPR008993">
    <property type="entry name" value="TIMP-like_OB-fold"/>
</dbReference>
<evidence type="ECO:0008006" key="5">
    <source>
        <dbReference type="Google" id="ProtNLM"/>
    </source>
</evidence>
<organism evidence="3 4">
    <name type="scientific">Gordonia bronchialis (strain ATCC 25592 / DSM 43247 / BCRC 13721 / JCM 3198 / KCTC 3076 / NBRC 16047 / NCTC 10667)</name>
    <name type="common">Rhodococcus bronchialis</name>
    <dbReference type="NCBI Taxonomy" id="526226"/>
    <lineage>
        <taxon>Bacteria</taxon>
        <taxon>Bacillati</taxon>
        <taxon>Actinomycetota</taxon>
        <taxon>Actinomycetes</taxon>
        <taxon>Mycobacteriales</taxon>
        <taxon>Gordoniaceae</taxon>
        <taxon>Gordonia</taxon>
    </lineage>
</organism>
<dbReference type="STRING" id="526226.Gbro_1544"/>
<keyword evidence="4" id="KW-1185">Reference proteome</keyword>
<name>D0L734_GORB4</name>
<keyword evidence="2" id="KW-0472">Membrane</keyword>
<dbReference type="AlphaFoldDB" id="D0L734"/>
<evidence type="ECO:0000313" key="3">
    <source>
        <dbReference type="EMBL" id="ACY20819.1"/>
    </source>
</evidence>
<keyword evidence="2" id="KW-1133">Transmembrane helix</keyword>
<reference evidence="4" key="1">
    <citation type="submission" date="2009-10" db="EMBL/GenBank/DDBJ databases">
        <title>The complete chromosome of Gordonia bronchialis DSM 43247.</title>
        <authorList>
            <consortium name="US DOE Joint Genome Institute (JGI-PGF)"/>
            <person name="Lucas S."/>
            <person name="Copeland A."/>
            <person name="Lapidus A."/>
            <person name="Glavina del Rio T."/>
            <person name="Dalin E."/>
            <person name="Tice H."/>
            <person name="Bruce D."/>
            <person name="Goodwin L."/>
            <person name="Pitluck S."/>
            <person name="Kyrpides N."/>
            <person name="Mavromatis K."/>
            <person name="Ivanova N."/>
            <person name="Ovchinnikova G."/>
            <person name="Saunders E."/>
            <person name="Brettin T."/>
            <person name="Detter J.C."/>
            <person name="Han C."/>
            <person name="Larimer F."/>
            <person name="Land M."/>
            <person name="Hauser L."/>
            <person name="Markowitz V."/>
            <person name="Cheng J.-F."/>
            <person name="Hugenholtz P."/>
            <person name="Woyke T."/>
            <person name="Wu D."/>
            <person name="Jando M."/>
            <person name="Schneider S."/>
            <person name="Goeker M."/>
            <person name="Klenk H.-P."/>
            <person name="Eisen J.A."/>
        </authorList>
    </citation>
    <scope>NUCLEOTIDE SEQUENCE [LARGE SCALE GENOMIC DNA]</scope>
    <source>
        <strain evidence="4">ATCC 25592 / DSM 43247 / BCRC 13721 / JCM 3198 / KCTC 3076 / NBRC 16047 / NCTC 10667</strain>
    </source>
</reference>
<dbReference type="HOGENOM" id="CLU_1353035_0_0_11"/>
<evidence type="ECO:0000256" key="2">
    <source>
        <dbReference type="SAM" id="Phobius"/>
    </source>
</evidence>
<dbReference type="Proteomes" id="UP000001219">
    <property type="component" value="Chromosome"/>
</dbReference>
<accession>D0L734</accession>
<gene>
    <name evidence="3" type="ordered locus">Gbro_1544</name>
</gene>
<dbReference type="eggNOG" id="ENOG5030JF6">
    <property type="taxonomic scope" value="Bacteria"/>
</dbReference>
<dbReference type="EMBL" id="CP001802">
    <property type="protein sequence ID" value="ACY20819.1"/>
    <property type="molecule type" value="Genomic_DNA"/>
</dbReference>
<evidence type="ECO:0000313" key="4">
    <source>
        <dbReference type="Proteomes" id="UP000001219"/>
    </source>
</evidence>
<feature type="region of interest" description="Disordered" evidence="1">
    <location>
        <begin position="146"/>
        <end position="169"/>
    </location>
</feature>
<evidence type="ECO:0000256" key="1">
    <source>
        <dbReference type="SAM" id="MobiDB-lite"/>
    </source>
</evidence>
<reference evidence="3 4" key="2">
    <citation type="journal article" date="2010" name="Stand. Genomic Sci.">
        <title>Complete genome sequence of Gordonia bronchialis type strain (3410).</title>
        <authorList>
            <person name="Ivanova N."/>
            <person name="Sikorski J."/>
            <person name="Jando M."/>
            <person name="Lapidus A."/>
            <person name="Nolan M."/>
            <person name="Lucas S."/>
            <person name="Del Rio T.G."/>
            <person name="Tice H."/>
            <person name="Copeland A."/>
            <person name="Cheng J.F."/>
            <person name="Chen F."/>
            <person name="Bruce D."/>
            <person name="Goodwin L."/>
            <person name="Pitluck S."/>
            <person name="Mavromatis K."/>
            <person name="Ovchinnikova G."/>
            <person name="Pati A."/>
            <person name="Chen A."/>
            <person name="Palaniappan K."/>
            <person name="Land M."/>
            <person name="Hauser L."/>
            <person name="Chang Y.J."/>
            <person name="Jeffries C.D."/>
            <person name="Chain P."/>
            <person name="Saunders E."/>
            <person name="Han C."/>
            <person name="Detter J.C."/>
            <person name="Brettin T."/>
            <person name="Rohde M."/>
            <person name="Goker M."/>
            <person name="Bristow J."/>
            <person name="Eisen J.A."/>
            <person name="Markowitz V."/>
            <person name="Hugenholtz P."/>
            <person name="Klenk H.P."/>
            <person name="Kyrpides N.C."/>
        </authorList>
    </citation>
    <scope>NUCLEOTIDE SEQUENCE [LARGE SCALE GENOMIC DNA]</scope>
    <source>
        <strain evidence="4">ATCC 25592 / DSM 43247 / BCRC 13721 / JCM 3198 / KCTC 3076 / NBRC 16047 / NCTC 10667</strain>
    </source>
</reference>
<dbReference type="KEGG" id="gbr:Gbro_1544"/>
<feature type="transmembrane region" description="Helical" evidence="2">
    <location>
        <begin position="177"/>
        <end position="198"/>
    </location>
</feature>
<dbReference type="Gene3D" id="2.40.50.120">
    <property type="match status" value="1"/>
</dbReference>
<sequence length="202" mass="20535">MIGLMGGYRLGAMVAVIVLGAISVIAFAPGRACACSCMPRPKDEVIASAEAIVVGTVVDRADAEADGSRYTIRVESSYRQQLPEFITVVTASAGGACGVSLQEGAREVVVLGWPGGGVSKRPGEWGANLCSNLSVTQADVDRLAGPALQPVPLPPQGHPADGRPPAGPEADSWVSTWVVAGGIAVAVSALAVIVVLVVRRPG</sequence>
<proteinExistence type="predicted"/>
<keyword evidence="2" id="KW-0812">Transmembrane</keyword>